<dbReference type="EMBL" id="CACRUM010000078">
    <property type="protein sequence ID" value="VYU55006.1"/>
    <property type="molecule type" value="Genomic_DNA"/>
</dbReference>
<evidence type="ECO:0008006" key="2">
    <source>
        <dbReference type="Google" id="ProtNLM"/>
    </source>
</evidence>
<dbReference type="AlphaFoldDB" id="A0A6N3FT41"/>
<evidence type="ECO:0000313" key="1">
    <source>
        <dbReference type="EMBL" id="VYU55006.1"/>
    </source>
</evidence>
<dbReference type="RefSeq" id="WP_173885293.1">
    <property type="nucleotide sequence ID" value="NZ_CACRUM010000078.1"/>
</dbReference>
<sequence length="68" mass="7448">MNTDTSITETKGLPVVVNVEGLCELLQLGRPSALKVAVAAGARIDIEGSRILRFNVKKILEYIEENSY</sequence>
<gene>
    <name evidence="1" type="ORF">RILFYP67_02316</name>
</gene>
<name>A0A6N3FT41_9FIRM</name>
<reference evidence="1" key="1">
    <citation type="submission" date="2019-11" db="EMBL/GenBank/DDBJ databases">
        <authorList>
            <person name="Feng L."/>
        </authorList>
    </citation>
    <scope>NUCLEOTIDE SEQUENCE</scope>
    <source>
        <strain evidence="1">RintestinalisLFYP67</strain>
    </source>
</reference>
<proteinExistence type="predicted"/>
<protein>
    <recommendedName>
        <fullName evidence="2">DNA-binding protein</fullName>
    </recommendedName>
</protein>
<accession>A0A6N3FT41</accession>
<organism evidence="1">
    <name type="scientific">Roseburia intestinalis</name>
    <dbReference type="NCBI Taxonomy" id="166486"/>
    <lineage>
        <taxon>Bacteria</taxon>
        <taxon>Bacillati</taxon>
        <taxon>Bacillota</taxon>
        <taxon>Clostridia</taxon>
        <taxon>Lachnospirales</taxon>
        <taxon>Lachnospiraceae</taxon>
        <taxon>Roseburia</taxon>
    </lineage>
</organism>